<organism evidence="2 3">
    <name type="scientific">Asticcacaulis biprosthecium C19</name>
    <dbReference type="NCBI Taxonomy" id="715226"/>
    <lineage>
        <taxon>Bacteria</taxon>
        <taxon>Pseudomonadati</taxon>
        <taxon>Pseudomonadota</taxon>
        <taxon>Alphaproteobacteria</taxon>
        <taxon>Caulobacterales</taxon>
        <taxon>Caulobacteraceae</taxon>
        <taxon>Asticcacaulis</taxon>
    </lineage>
</organism>
<accession>F4QQB9</accession>
<protein>
    <submittedName>
        <fullName evidence="2">2-hydroxymuconic semialdehyde hydrolase</fullName>
    </submittedName>
</protein>
<dbReference type="PRINTS" id="PR00111">
    <property type="entry name" value="ABHYDROLASE"/>
</dbReference>
<dbReference type="Proteomes" id="UP000006512">
    <property type="component" value="Unassembled WGS sequence"/>
</dbReference>
<dbReference type="InterPro" id="IPR000073">
    <property type="entry name" value="AB_hydrolase_1"/>
</dbReference>
<dbReference type="AlphaFoldDB" id="F4QQB9"/>
<dbReference type="GO" id="GO:0016787">
    <property type="term" value="F:hydrolase activity"/>
    <property type="evidence" value="ECO:0007669"/>
    <property type="project" value="UniProtKB-KW"/>
</dbReference>
<dbReference type="STRING" id="715226.ABI_34270"/>
<dbReference type="HOGENOM" id="CLU_114833_0_0_5"/>
<dbReference type="OrthoDB" id="9780765at2"/>
<proteinExistence type="predicted"/>
<name>F4QQB9_9CAUL</name>
<reference evidence="3" key="1">
    <citation type="submission" date="2011-03" db="EMBL/GenBank/DDBJ databases">
        <title>Draft genome sequence of Brevundimonas diminuta.</title>
        <authorList>
            <person name="Brown P.J.B."/>
            <person name="Buechlein A."/>
            <person name="Hemmerich C."/>
            <person name="Brun Y.V."/>
        </authorList>
    </citation>
    <scope>NUCLEOTIDE SEQUENCE [LARGE SCALE GENOMIC DNA]</scope>
    <source>
        <strain evidence="3">C19</strain>
    </source>
</reference>
<sequence length="148" mass="16385">MARRLFFLPGVGGNPNFWRPLGDLLPPDWDKTYFGWPGLGANPPDPAVNAYYDLVGLVEAKLGDEPVDMLAQSMGGAIGLTVALRHPENVRRLVLAVTAGGMDISAMGAADWRPDYRREFPQVADWVIDQRLDVSNQLHDIHHQTLLI</sequence>
<evidence type="ECO:0000259" key="1">
    <source>
        <dbReference type="Pfam" id="PF00561"/>
    </source>
</evidence>
<dbReference type="eggNOG" id="COG1073">
    <property type="taxonomic scope" value="Bacteria"/>
</dbReference>
<gene>
    <name evidence="2" type="ORF">ABI_34270</name>
</gene>
<keyword evidence="3" id="KW-1185">Reference proteome</keyword>
<feature type="domain" description="AB hydrolase-1" evidence="1">
    <location>
        <begin position="5"/>
        <end position="125"/>
    </location>
</feature>
<dbReference type="EMBL" id="GL883079">
    <property type="protein sequence ID" value="EGF90406.1"/>
    <property type="molecule type" value="Genomic_DNA"/>
</dbReference>
<evidence type="ECO:0000313" key="2">
    <source>
        <dbReference type="EMBL" id="EGF90406.1"/>
    </source>
</evidence>
<evidence type="ECO:0000313" key="3">
    <source>
        <dbReference type="Proteomes" id="UP000006512"/>
    </source>
</evidence>
<dbReference type="SUPFAM" id="SSF53474">
    <property type="entry name" value="alpha/beta-Hydrolases"/>
    <property type="match status" value="1"/>
</dbReference>
<dbReference type="Pfam" id="PF00561">
    <property type="entry name" value="Abhydrolase_1"/>
    <property type="match status" value="1"/>
</dbReference>
<keyword evidence="2" id="KW-0378">Hydrolase</keyword>
<dbReference type="Gene3D" id="3.40.50.1820">
    <property type="entry name" value="alpha/beta hydrolase"/>
    <property type="match status" value="1"/>
</dbReference>
<dbReference type="RefSeq" id="WP_006274210.1">
    <property type="nucleotide sequence ID" value="NZ_GL883079.1"/>
</dbReference>
<dbReference type="InterPro" id="IPR029058">
    <property type="entry name" value="AB_hydrolase_fold"/>
</dbReference>